<evidence type="ECO:0000313" key="2">
    <source>
        <dbReference type="Proteomes" id="UP000058925"/>
    </source>
</evidence>
<dbReference type="Proteomes" id="UP000058925">
    <property type="component" value="Chromosome"/>
</dbReference>
<dbReference type="KEGG" id="taa:NMY3_01064"/>
<keyword evidence="2" id="KW-1185">Reference proteome</keyword>
<proteinExistence type="predicted"/>
<name>A0A654LYF8_9ARCH</name>
<dbReference type="EMBL" id="CP012850">
    <property type="protein sequence ID" value="ALI35269.1"/>
    <property type="molecule type" value="Genomic_DNA"/>
</dbReference>
<dbReference type="AlphaFoldDB" id="A0A654LYF8"/>
<protein>
    <submittedName>
        <fullName evidence="1">Uncharacterized protein</fullName>
    </submittedName>
</protein>
<reference evidence="2" key="1">
    <citation type="submission" date="2015-10" db="EMBL/GenBank/DDBJ databases">
        <title>Niche specialization of a soil ammonia-oxidizing archaeon, Candidatus Nitrosocosmicus oleophilus.</title>
        <authorList>
            <person name="Jung M.-Y."/>
            <person name="Rhee S.-K."/>
        </authorList>
    </citation>
    <scope>NUCLEOTIDE SEQUENCE [LARGE SCALE GENOMIC DNA]</scope>
    <source>
        <strain evidence="2">MY3</strain>
    </source>
</reference>
<evidence type="ECO:0000313" key="1">
    <source>
        <dbReference type="EMBL" id="ALI35269.1"/>
    </source>
</evidence>
<accession>A0A654LYF8</accession>
<gene>
    <name evidence="1" type="ORF">NMY3_01064</name>
</gene>
<organism evidence="1 2">
    <name type="scientific">Candidatus Nitrosocosmicus oleophilus</name>
    <dbReference type="NCBI Taxonomy" id="1353260"/>
    <lineage>
        <taxon>Archaea</taxon>
        <taxon>Nitrososphaerota</taxon>
        <taxon>Nitrososphaeria</taxon>
        <taxon>Nitrososphaerales</taxon>
        <taxon>Nitrososphaeraceae</taxon>
        <taxon>Candidatus Nitrosocosmicus</taxon>
    </lineage>
</organism>
<sequence>MDVCPRKSDRRLEISAMSMATEKGKEVIGYCKKDSIYNDMLLYIVILIQSQTRPVGLRSISVLTVEF</sequence>